<dbReference type="SUPFAM" id="SSF55729">
    <property type="entry name" value="Acyl-CoA N-acyltransferases (Nat)"/>
    <property type="match status" value="1"/>
</dbReference>
<protein>
    <submittedName>
        <fullName evidence="3">Acetyltransferase (GNAT) domain-containing protein</fullName>
    </submittedName>
</protein>
<evidence type="ECO:0000256" key="1">
    <source>
        <dbReference type="ARBA" id="ARBA00022679"/>
    </source>
</evidence>
<dbReference type="InterPro" id="IPR000182">
    <property type="entry name" value="GNAT_dom"/>
</dbReference>
<dbReference type="Gene3D" id="3.40.630.30">
    <property type="match status" value="1"/>
</dbReference>
<accession>A0A1H9JWF6</accession>
<dbReference type="CDD" id="cd04301">
    <property type="entry name" value="NAT_SF"/>
    <property type="match status" value="1"/>
</dbReference>
<dbReference type="InterPro" id="IPR016181">
    <property type="entry name" value="Acyl_CoA_acyltransferase"/>
</dbReference>
<sequence length="152" mass="17756">MKTTTEVNFTKVTEQQQGAAKDIILEGFKEHFGFIDHTMNPDLNNIYRHFNKNGNAFYVGEIEDCIICTGAITKESESTARIERMSVKKEYRRQGVAQKMLFHLERQAEKMGYSKIVIETNREWPSAINLYKTNGYTPFKRDSQRIHMLKQL</sequence>
<dbReference type="PANTHER" id="PTHR13947">
    <property type="entry name" value="GNAT FAMILY N-ACETYLTRANSFERASE"/>
    <property type="match status" value="1"/>
</dbReference>
<dbReference type="PANTHER" id="PTHR13947:SF37">
    <property type="entry name" value="LD18367P"/>
    <property type="match status" value="1"/>
</dbReference>
<dbReference type="EMBL" id="FOEH01000007">
    <property type="protein sequence ID" value="SEQ91132.1"/>
    <property type="molecule type" value="Genomic_DNA"/>
</dbReference>
<gene>
    <name evidence="3" type="ORF">SAMN05216232_3673</name>
</gene>
<evidence type="ECO:0000259" key="2">
    <source>
        <dbReference type="PROSITE" id="PS51186"/>
    </source>
</evidence>
<keyword evidence="1" id="KW-0808">Transferase</keyword>
<evidence type="ECO:0000313" key="3">
    <source>
        <dbReference type="EMBL" id="SEQ91132.1"/>
    </source>
</evidence>
<name>A0A1H9JWF6_9BACI</name>
<dbReference type="RefSeq" id="WP_092506090.1">
    <property type="nucleotide sequence ID" value="NZ_FOEH01000007.1"/>
</dbReference>
<feature type="domain" description="N-acetyltransferase" evidence="2">
    <location>
        <begin position="7"/>
        <end position="152"/>
    </location>
</feature>
<comment type="caution">
    <text evidence="3">The sequence shown here is derived from an EMBL/GenBank/DDBJ whole genome shotgun (WGS) entry which is preliminary data.</text>
</comment>
<evidence type="ECO:0000313" key="4">
    <source>
        <dbReference type="Proteomes" id="UP000198733"/>
    </source>
</evidence>
<proteinExistence type="predicted"/>
<dbReference type="PROSITE" id="PS51186">
    <property type="entry name" value="GNAT"/>
    <property type="match status" value="1"/>
</dbReference>
<reference evidence="3 4" key="1">
    <citation type="submission" date="2016-10" db="EMBL/GenBank/DDBJ databases">
        <authorList>
            <person name="Varghese N."/>
            <person name="Submissions S."/>
        </authorList>
    </citation>
    <scope>NUCLEOTIDE SEQUENCE [LARGE SCALE GENOMIC DNA]</scope>
    <source>
        <strain evidence="3 4">CGMCC 1.7734</strain>
    </source>
</reference>
<organism evidence="3 4">
    <name type="scientific">Virgibacillus subterraneus</name>
    <dbReference type="NCBI Taxonomy" id="621109"/>
    <lineage>
        <taxon>Bacteria</taxon>
        <taxon>Bacillati</taxon>
        <taxon>Bacillota</taxon>
        <taxon>Bacilli</taxon>
        <taxon>Bacillales</taxon>
        <taxon>Bacillaceae</taxon>
        <taxon>Virgibacillus</taxon>
    </lineage>
</organism>
<dbReference type="Proteomes" id="UP000198733">
    <property type="component" value="Unassembled WGS sequence"/>
</dbReference>
<dbReference type="InterPro" id="IPR050769">
    <property type="entry name" value="NAT_camello-type"/>
</dbReference>
<keyword evidence="4" id="KW-1185">Reference proteome</keyword>
<dbReference type="Pfam" id="PF00583">
    <property type="entry name" value="Acetyltransf_1"/>
    <property type="match status" value="1"/>
</dbReference>